<protein>
    <recommendedName>
        <fullName evidence="4">Phosphatidate cytidylyltransferase</fullName>
    </recommendedName>
</protein>
<evidence type="ECO:0008006" key="4">
    <source>
        <dbReference type="Google" id="ProtNLM"/>
    </source>
</evidence>
<evidence type="ECO:0000256" key="1">
    <source>
        <dbReference type="SAM" id="Phobius"/>
    </source>
</evidence>
<comment type="caution">
    <text evidence="2">The sequence shown here is derived from an EMBL/GenBank/DDBJ whole genome shotgun (WGS) entry which is preliminary data.</text>
</comment>
<reference evidence="3" key="1">
    <citation type="journal article" date="2019" name="Int. J. Syst. Evol. Microbiol.">
        <title>The Global Catalogue of Microorganisms (GCM) 10K type strain sequencing project: providing services to taxonomists for standard genome sequencing and annotation.</title>
        <authorList>
            <consortium name="The Broad Institute Genomics Platform"/>
            <consortium name="The Broad Institute Genome Sequencing Center for Infectious Disease"/>
            <person name="Wu L."/>
            <person name="Ma J."/>
        </authorList>
    </citation>
    <scope>NUCLEOTIDE SEQUENCE [LARGE SCALE GENOMIC DNA]</scope>
    <source>
        <strain evidence="3">JCM 17919</strain>
    </source>
</reference>
<keyword evidence="1" id="KW-1133">Transmembrane helix</keyword>
<sequence>MAFAAFPKTELMKQTNTLLLAALAMMITLSSCDVIGSIFKAGMWIGIILVVLVVGIILWIANKFRGRGRRRY</sequence>
<organism evidence="2 3">
    <name type="scientific">Flaviaesturariibacter amylovorans</name>
    <dbReference type="NCBI Taxonomy" id="1084520"/>
    <lineage>
        <taxon>Bacteria</taxon>
        <taxon>Pseudomonadati</taxon>
        <taxon>Bacteroidota</taxon>
        <taxon>Chitinophagia</taxon>
        <taxon>Chitinophagales</taxon>
        <taxon>Chitinophagaceae</taxon>
        <taxon>Flaviaestuariibacter</taxon>
    </lineage>
</organism>
<dbReference type="EMBL" id="BAABGY010000001">
    <property type="protein sequence ID" value="GAA4319362.1"/>
    <property type="molecule type" value="Genomic_DNA"/>
</dbReference>
<keyword evidence="1" id="KW-0472">Membrane</keyword>
<keyword evidence="3" id="KW-1185">Reference proteome</keyword>
<evidence type="ECO:0000313" key="3">
    <source>
        <dbReference type="Proteomes" id="UP001501725"/>
    </source>
</evidence>
<feature type="transmembrane region" description="Helical" evidence="1">
    <location>
        <begin position="42"/>
        <end position="61"/>
    </location>
</feature>
<name>A0ABP8G844_9BACT</name>
<accession>A0ABP8G844</accession>
<evidence type="ECO:0000313" key="2">
    <source>
        <dbReference type="EMBL" id="GAA4319362.1"/>
    </source>
</evidence>
<dbReference type="Proteomes" id="UP001501725">
    <property type="component" value="Unassembled WGS sequence"/>
</dbReference>
<proteinExistence type="predicted"/>
<gene>
    <name evidence="2" type="ORF">GCM10023184_04060</name>
</gene>
<keyword evidence="1" id="KW-0812">Transmembrane</keyword>